<dbReference type="InterPro" id="IPR026341">
    <property type="entry name" value="T9SS_type_B"/>
</dbReference>
<dbReference type="RefSeq" id="WP_115809785.1">
    <property type="nucleotide sequence ID" value="NZ_QREI01000004.1"/>
</dbReference>
<dbReference type="OrthoDB" id="9765926at2"/>
<evidence type="ECO:0000313" key="2">
    <source>
        <dbReference type="EMBL" id="REE24249.1"/>
    </source>
</evidence>
<gene>
    <name evidence="2" type="ORF">DFQ09_10414</name>
</gene>
<evidence type="ECO:0000313" key="3">
    <source>
        <dbReference type="Proteomes" id="UP000256919"/>
    </source>
</evidence>
<reference evidence="2 3" key="1">
    <citation type="submission" date="2018-07" db="EMBL/GenBank/DDBJ databases">
        <title>Genomic Encyclopedia of Type Strains, Phase III (KMG-III): the genomes of soil and plant-associated and newly described type strains.</title>
        <authorList>
            <person name="Whitman W."/>
        </authorList>
    </citation>
    <scope>NUCLEOTIDE SEQUENCE [LARGE SCALE GENOMIC DNA]</scope>
    <source>
        <strain evidence="2 3">CECT 7948</strain>
    </source>
</reference>
<proteinExistence type="predicted"/>
<dbReference type="AlphaFoldDB" id="A0A3D9MYC2"/>
<dbReference type="InterPro" id="IPR001304">
    <property type="entry name" value="C-type_lectin-like"/>
</dbReference>
<dbReference type="Proteomes" id="UP000256919">
    <property type="component" value="Unassembled WGS sequence"/>
</dbReference>
<dbReference type="Pfam" id="PF13585">
    <property type="entry name" value="CHU_C"/>
    <property type="match status" value="1"/>
</dbReference>
<dbReference type="Gene3D" id="3.10.100.10">
    <property type="entry name" value="Mannose-Binding Protein A, subunit A"/>
    <property type="match status" value="1"/>
</dbReference>
<dbReference type="NCBIfam" id="TIGR04131">
    <property type="entry name" value="Bac_Flav_CTERM"/>
    <property type="match status" value="1"/>
</dbReference>
<dbReference type="InterPro" id="IPR016187">
    <property type="entry name" value="CTDL_fold"/>
</dbReference>
<keyword evidence="3" id="KW-1185">Reference proteome</keyword>
<dbReference type="EMBL" id="QREI01000004">
    <property type="protein sequence ID" value="REE24249.1"/>
    <property type="molecule type" value="Genomic_DNA"/>
</dbReference>
<dbReference type="Pfam" id="PF19081">
    <property type="entry name" value="Ig_7"/>
    <property type="match status" value="1"/>
</dbReference>
<dbReference type="InterPro" id="IPR034007">
    <property type="entry name" value="CTLD_bac"/>
</dbReference>
<protein>
    <submittedName>
        <fullName evidence="2">Gliding motility-associated-like protein</fullName>
    </submittedName>
</protein>
<organism evidence="2 3">
    <name type="scientific">Winogradskyella pacifica</name>
    <dbReference type="NCBI Taxonomy" id="664642"/>
    <lineage>
        <taxon>Bacteria</taxon>
        <taxon>Pseudomonadati</taxon>
        <taxon>Bacteroidota</taxon>
        <taxon>Flavobacteriia</taxon>
        <taxon>Flavobacteriales</taxon>
        <taxon>Flavobacteriaceae</taxon>
        <taxon>Winogradskyella</taxon>
    </lineage>
</organism>
<dbReference type="PROSITE" id="PS50041">
    <property type="entry name" value="C_TYPE_LECTIN_2"/>
    <property type="match status" value="1"/>
</dbReference>
<dbReference type="InterPro" id="IPR044023">
    <property type="entry name" value="Ig_7"/>
</dbReference>
<name>A0A3D9MYC2_9FLAO</name>
<feature type="domain" description="C-type lectin" evidence="1">
    <location>
        <begin position="144"/>
        <end position="269"/>
    </location>
</feature>
<comment type="caution">
    <text evidence="2">The sequence shown here is derived from an EMBL/GenBank/DDBJ whole genome shotgun (WGS) entry which is preliminary data.</text>
</comment>
<sequence>MKIIKRFIFILCFWLCHCYGFTQNLPPEISVSGGQIYCPQSQVSIVASVSITDPNPEDTSLSEIFVQIAEGYQNGQDTLELIGTNPNISSSWNASEGLLTLSGPATFAEFESAIENVVFQTTQTTFTQDRQFSINLGDANYLPSTGHYYFYVSDPGITWTQARDAAAAQTYFGLQGYLATLSSEEESQLAGEQSPGTGWIGGSDAEVEGTWKWVTGPEAGTVFWQGNANGSAANNEFSFWNYNEPNNVNNEDYAHITDASIGVLGAWNDLSNTGDLAVNNPYHPQGYIVEYGGMPNEPNISLSASTTLIMPRVLDGDIAVCGTDTFTLTAEASTSEVWWFETSTSMTPIHVGLNYDVNINTTTTYWLLPVVQGCSTNTERYPLTITINAIPIVNNITISQCEDDVMDGISNFNLSTYNDVIVSGDLNNLDVNFFETVDLSIPLDDDNYTNLTNNQVVYAQVLNTITGCSVIAEVLLSVNTNVSNYSILTECDNLDETGVVSFDLTQAESQILNSLASDVVVLGYYETHSNALLQDNQLNSNFTNTEPYNQTIFARLEQNGSCYSIAEVNLNAEHLPNLLENETIFYCTNTFPDTISLNGGVVDDVPNNFYYNWSTGETTMTIDVNEPGTYSVEVTKPFGCTNTRTITVLPSNTATFETIEVTDLSENNSITVIVSGDGDYVYALDDENGIYQDSNSFENLPAGIHSVYVKDIKADCGIVSTDVVVLGFPKFFTPNGDTVNDTWQIKGFSLELSKNVHVEIFNRYGKLVGLINASNPKWNGSHNGKLLPTDDYWFAATLPDGRTFKGHFTLKR</sequence>
<accession>A0A3D9MYC2</accession>
<dbReference type="SUPFAM" id="SSF56436">
    <property type="entry name" value="C-type lectin-like"/>
    <property type="match status" value="1"/>
</dbReference>
<dbReference type="CDD" id="cd03603">
    <property type="entry name" value="CLECT_VCBS"/>
    <property type="match status" value="1"/>
</dbReference>
<dbReference type="InterPro" id="IPR016186">
    <property type="entry name" value="C-type_lectin-like/link_sf"/>
</dbReference>
<evidence type="ECO:0000259" key="1">
    <source>
        <dbReference type="PROSITE" id="PS50041"/>
    </source>
</evidence>